<gene>
    <name evidence="2" type="ORF">SNOG_11323</name>
</gene>
<dbReference type="AlphaFoldDB" id="Q0UA91"/>
<dbReference type="eggNOG" id="ENOG502RAEM">
    <property type="taxonomic scope" value="Eukaryota"/>
</dbReference>
<sequence>MNVEQGLLSLRNLCENTPDVHTLTLPLISRFYGPAAYPALFPFPGCTVPNSRQAIQAPGLLDCSALGVEVQHCQSLGKRVLLSVKGSSLAAVGGNSNFGNPNSPTEPFGVGFGDEGVQKRQIDGFLKPVLPNLNLGHGPVVFPSPIVTLGKPAVGEPLNVGVNLGPLASAGVSVGQPGIVVDVNSPVRVSISLGLGLGGGATTAKLVSSVSTTKPASSASTSKAVSSVSASTPVSSVASVTGTSAGVSVSSAIAAASVSVVGSVSSVSVSSLASSVSASTSISSFSTSEPVSSANAVEAFLSVSVGTPVPSFSTNTPISSVSTVEPVSSISVSEPVASASVTESITSASAVEPSSVIESVSSVTATESVSSIAADAVSSITAESISSIATESISSIAAAESAPSVSDILFTSMVSVGEPALGPSATESASSVSDSSPTASAAESTASASSAISSASAASTPSTSPTVNRPIIDNPNAVLVAEVNPLVTANITFPISSTASSSPFPNLFSPSHPPSSFALTLFSLFGEGHTERADLRPLGPTPPSGASPNGTEWINPILTALQRPLGEEVVVDGFDVQIPAEWKGTYQDGQFADLVSRLRELHDESWEESGGVVGGKDDLGADGKGVVFSGWIGGALRTRSPGLTVVADQQRKGWVEWNPMADM</sequence>
<dbReference type="OMA" id="THGEMAC"/>
<feature type="compositionally biased region" description="Low complexity" evidence="1">
    <location>
        <begin position="424"/>
        <end position="444"/>
    </location>
</feature>
<dbReference type="HOGENOM" id="CLU_413934_0_0_1"/>
<dbReference type="GeneID" id="5978476"/>
<dbReference type="KEGG" id="pno:SNOG_11323"/>
<name>Q0UA91_PHANO</name>
<dbReference type="EMBL" id="CH445343">
    <property type="protein sequence ID" value="EAT81031.1"/>
    <property type="molecule type" value="Genomic_DNA"/>
</dbReference>
<organism evidence="2 3">
    <name type="scientific">Phaeosphaeria nodorum (strain SN15 / ATCC MYA-4574 / FGSC 10173)</name>
    <name type="common">Glume blotch fungus</name>
    <name type="synonym">Parastagonospora nodorum</name>
    <dbReference type="NCBI Taxonomy" id="321614"/>
    <lineage>
        <taxon>Eukaryota</taxon>
        <taxon>Fungi</taxon>
        <taxon>Dikarya</taxon>
        <taxon>Ascomycota</taxon>
        <taxon>Pezizomycotina</taxon>
        <taxon>Dothideomycetes</taxon>
        <taxon>Pleosporomycetidae</taxon>
        <taxon>Pleosporales</taxon>
        <taxon>Pleosporineae</taxon>
        <taxon>Phaeosphaeriaceae</taxon>
        <taxon>Parastagonospora</taxon>
    </lineage>
</organism>
<evidence type="ECO:0000256" key="1">
    <source>
        <dbReference type="SAM" id="MobiDB-lite"/>
    </source>
</evidence>
<accession>Q0UA91</accession>
<dbReference type="InParanoid" id="Q0UA91"/>
<evidence type="ECO:0000313" key="3">
    <source>
        <dbReference type="Proteomes" id="UP000001055"/>
    </source>
</evidence>
<proteinExistence type="predicted"/>
<dbReference type="VEuPathDB" id="FungiDB:JI435_113230"/>
<reference evidence="3" key="1">
    <citation type="journal article" date="2007" name="Plant Cell">
        <title>Dothideomycete-plant interactions illuminated by genome sequencing and EST analysis of the wheat pathogen Stagonospora nodorum.</title>
        <authorList>
            <person name="Hane J.K."/>
            <person name="Lowe R.G."/>
            <person name="Solomon P.S."/>
            <person name="Tan K.C."/>
            <person name="Schoch C.L."/>
            <person name="Spatafora J.W."/>
            <person name="Crous P.W."/>
            <person name="Kodira C."/>
            <person name="Birren B.W."/>
            <person name="Galagan J.E."/>
            <person name="Torriani S.F."/>
            <person name="McDonald B.A."/>
            <person name="Oliver R.P."/>
        </authorList>
    </citation>
    <scope>NUCLEOTIDE SEQUENCE [LARGE SCALE GENOMIC DNA]</scope>
    <source>
        <strain evidence="3">SN15 / ATCC MYA-4574 / FGSC 10173</strain>
    </source>
</reference>
<protein>
    <submittedName>
        <fullName evidence="2">Uncharacterized protein</fullName>
    </submittedName>
</protein>
<dbReference type="RefSeq" id="XP_001801568.1">
    <property type="nucleotide sequence ID" value="XM_001801516.1"/>
</dbReference>
<feature type="region of interest" description="Disordered" evidence="1">
    <location>
        <begin position="421"/>
        <end position="444"/>
    </location>
</feature>
<dbReference type="Gene3D" id="3.20.20.80">
    <property type="entry name" value="Glycosidases"/>
    <property type="match status" value="1"/>
</dbReference>
<dbReference type="Proteomes" id="UP000001055">
    <property type="component" value="Unassembled WGS sequence"/>
</dbReference>
<evidence type="ECO:0000313" key="2">
    <source>
        <dbReference type="EMBL" id="EAT81031.1"/>
    </source>
</evidence>